<comment type="caution">
    <text evidence="2">The sequence shown here is derived from an EMBL/GenBank/DDBJ whole genome shotgun (WGS) entry which is preliminary data.</text>
</comment>
<dbReference type="EMBL" id="BKCJ010532128">
    <property type="protein sequence ID" value="GFB00677.1"/>
    <property type="molecule type" value="Genomic_DNA"/>
</dbReference>
<proteinExistence type="predicted"/>
<evidence type="ECO:0000313" key="2">
    <source>
        <dbReference type="EMBL" id="GFB00677.1"/>
    </source>
</evidence>
<feature type="region of interest" description="Disordered" evidence="1">
    <location>
        <begin position="83"/>
        <end position="214"/>
    </location>
</feature>
<gene>
    <name evidence="2" type="ORF">Tci_672648</name>
</gene>
<organism evidence="2">
    <name type="scientific">Tanacetum cinerariifolium</name>
    <name type="common">Dalmatian daisy</name>
    <name type="synonym">Chrysanthemum cinerariifolium</name>
    <dbReference type="NCBI Taxonomy" id="118510"/>
    <lineage>
        <taxon>Eukaryota</taxon>
        <taxon>Viridiplantae</taxon>
        <taxon>Streptophyta</taxon>
        <taxon>Embryophyta</taxon>
        <taxon>Tracheophyta</taxon>
        <taxon>Spermatophyta</taxon>
        <taxon>Magnoliopsida</taxon>
        <taxon>eudicotyledons</taxon>
        <taxon>Gunneridae</taxon>
        <taxon>Pentapetalae</taxon>
        <taxon>asterids</taxon>
        <taxon>campanulids</taxon>
        <taxon>Asterales</taxon>
        <taxon>Asteraceae</taxon>
        <taxon>Asteroideae</taxon>
        <taxon>Anthemideae</taxon>
        <taxon>Anthemidinae</taxon>
        <taxon>Tanacetum</taxon>
    </lineage>
</organism>
<dbReference type="AlphaFoldDB" id="A0A699KQY1"/>
<accession>A0A699KQY1</accession>
<name>A0A699KQY1_TANCI</name>
<evidence type="ECO:0000256" key="1">
    <source>
        <dbReference type="SAM" id="MobiDB-lite"/>
    </source>
</evidence>
<feature type="non-terminal residue" evidence="2">
    <location>
        <position position="1"/>
    </location>
</feature>
<feature type="compositionally biased region" description="Polar residues" evidence="1">
    <location>
        <begin position="189"/>
        <end position="208"/>
    </location>
</feature>
<feature type="region of interest" description="Disordered" evidence="1">
    <location>
        <begin position="1"/>
        <end position="45"/>
    </location>
</feature>
<sequence length="214" mass="23630">AVEESLKTAHAVHRGPLPPVVIREPKSGKYQPPPEVPGKGKAKAKVTENQVAHDLLSLQKAKRKNPVEQYIFQRRIFEPTRSFFHDESPYDVLGQSDNEEESKKVLTEAFEGGNDDAGSKPDVRSEGQAGPDPDIQEVSYYQEYQENVAKHRGFLAGETRSTQDLPTPKPTKPARKPKSTAQKAPLKPSISTLVISTQLAPTSAPAKSQENKRK</sequence>
<protein>
    <submittedName>
        <fullName evidence="2">Uncharacterized protein</fullName>
    </submittedName>
</protein>
<reference evidence="2" key="1">
    <citation type="journal article" date="2019" name="Sci. Rep.">
        <title>Draft genome of Tanacetum cinerariifolium, the natural source of mosquito coil.</title>
        <authorList>
            <person name="Yamashiro T."/>
            <person name="Shiraishi A."/>
            <person name="Satake H."/>
            <person name="Nakayama K."/>
        </authorList>
    </citation>
    <scope>NUCLEOTIDE SEQUENCE</scope>
</reference>